<dbReference type="RefSeq" id="WP_012517407.1">
    <property type="nucleotide sequence ID" value="NZ_CAKMLI010000012.1"/>
</dbReference>
<dbReference type="PROSITE" id="PS51257">
    <property type="entry name" value="PROKAR_LIPOPROTEIN"/>
    <property type="match status" value="1"/>
</dbReference>
<reference evidence="2 3" key="1">
    <citation type="submission" date="2015-12" db="EMBL/GenBank/DDBJ databases">
        <title>Intraspecies pangenome expansion in the marine bacterium Alteromonas.</title>
        <authorList>
            <person name="Lopez-Perez M."/>
            <person name="Rodriguez-Valera F."/>
        </authorList>
    </citation>
    <scope>NUCLEOTIDE SEQUENCE [LARGE SCALE GENOMIC DNA]</scope>
    <source>
        <strain evidence="2 3">UM8</strain>
    </source>
</reference>
<feature type="signal peptide" evidence="1">
    <location>
        <begin position="1"/>
        <end position="21"/>
    </location>
</feature>
<proteinExistence type="predicted"/>
<evidence type="ECO:0008006" key="4">
    <source>
        <dbReference type="Google" id="ProtNLM"/>
    </source>
</evidence>
<evidence type="ECO:0000313" key="3">
    <source>
        <dbReference type="Proteomes" id="UP000061468"/>
    </source>
</evidence>
<dbReference type="EMBL" id="CP013928">
    <property type="protein sequence ID" value="AMJ77563.1"/>
    <property type="molecule type" value="Genomic_DNA"/>
</dbReference>
<dbReference type="GeneID" id="56341382"/>
<dbReference type="Proteomes" id="UP000061468">
    <property type="component" value="Chromosome"/>
</dbReference>
<evidence type="ECO:0000256" key="1">
    <source>
        <dbReference type="SAM" id="SignalP"/>
    </source>
</evidence>
<sequence>MKSPIKLFTVVVIALVATGCASTYVPPTTGYKAPEKSKVGVLVVAKENPSHTHVGTTIFNNFNKEYDYDWQLKETIFDIFEGKIEGGTTYDVVDMSNLISEDDTLSFVDVVNKEWVFNEKSTRTREKLAAEGITAVVVIKESPTLAAMECGMYGCSEHYSQGYGLFTRSFLGLDNYMASASFVISIETIDKPVDITRLEHVNETQTYMAKNKPLEDFADPADFENITEEELAPVKTALIEYFDNLAGMTRQFLVGNENVSSQ</sequence>
<accession>A0AAC8XHK5</accession>
<protein>
    <recommendedName>
        <fullName evidence="4">Lipoprotein</fullName>
    </recommendedName>
</protein>
<feature type="chain" id="PRO_5042131000" description="Lipoprotein" evidence="1">
    <location>
        <begin position="22"/>
        <end position="262"/>
    </location>
</feature>
<dbReference type="AlphaFoldDB" id="A0AAC8XHK5"/>
<name>A0AAC8XHK5_9ALTE</name>
<gene>
    <name evidence="2" type="ORF">AV942_04165</name>
</gene>
<keyword evidence="1" id="KW-0732">Signal</keyword>
<evidence type="ECO:0000313" key="2">
    <source>
        <dbReference type="EMBL" id="AMJ77563.1"/>
    </source>
</evidence>
<organism evidence="2 3">
    <name type="scientific">Alteromonas mediterranea</name>
    <dbReference type="NCBI Taxonomy" id="314275"/>
    <lineage>
        <taxon>Bacteria</taxon>
        <taxon>Pseudomonadati</taxon>
        <taxon>Pseudomonadota</taxon>
        <taxon>Gammaproteobacteria</taxon>
        <taxon>Alteromonadales</taxon>
        <taxon>Alteromonadaceae</taxon>
        <taxon>Alteromonas/Salinimonas group</taxon>
        <taxon>Alteromonas</taxon>
    </lineage>
</organism>